<keyword evidence="3 4" id="KW-0175">Coiled coil</keyword>
<dbReference type="GO" id="GO:0005634">
    <property type="term" value="C:nucleus"/>
    <property type="evidence" value="ECO:0007669"/>
    <property type="project" value="TreeGrafter"/>
</dbReference>
<reference evidence="6 7" key="1">
    <citation type="journal article" date="2018" name="Gigascience">
        <title>Genomes of trombidid mites reveal novel predicted allergens and laterally-transferred genes associated with secondary metabolism.</title>
        <authorList>
            <person name="Dong X."/>
            <person name="Chaisiri K."/>
            <person name="Xia D."/>
            <person name="Armstrong S.D."/>
            <person name="Fang Y."/>
            <person name="Donnelly M.J."/>
            <person name="Kadowaki T."/>
            <person name="McGarry J.W."/>
            <person name="Darby A.C."/>
            <person name="Makepeace B.L."/>
        </authorList>
    </citation>
    <scope>NUCLEOTIDE SEQUENCE [LARGE SCALE GENOMIC DNA]</scope>
    <source>
        <strain evidence="6">UoL-WK</strain>
    </source>
</reference>
<keyword evidence="7" id="KW-1185">Reference proteome</keyword>
<dbReference type="GO" id="GO:0003697">
    <property type="term" value="F:single-stranded DNA binding"/>
    <property type="evidence" value="ECO:0007669"/>
    <property type="project" value="TreeGrafter"/>
</dbReference>
<dbReference type="GO" id="GO:0030915">
    <property type="term" value="C:Smc5-Smc6 complex"/>
    <property type="evidence" value="ECO:0007669"/>
    <property type="project" value="TreeGrafter"/>
</dbReference>
<organism evidence="6 7">
    <name type="scientific">Dinothrombium tinctorium</name>
    <dbReference type="NCBI Taxonomy" id="1965070"/>
    <lineage>
        <taxon>Eukaryota</taxon>
        <taxon>Metazoa</taxon>
        <taxon>Ecdysozoa</taxon>
        <taxon>Arthropoda</taxon>
        <taxon>Chelicerata</taxon>
        <taxon>Arachnida</taxon>
        <taxon>Acari</taxon>
        <taxon>Acariformes</taxon>
        <taxon>Trombidiformes</taxon>
        <taxon>Prostigmata</taxon>
        <taxon>Anystina</taxon>
        <taxon>Parasitengona</taxon>
        <taxon>Trombidioidea</taxon>
        <taxon>Trombidiidae</taxon>
        <taxon>Dinothrombium</taxon>
    </lineage>
</organism>
<feature type="coiled-coil region" evidence="4">
    <location>
        <begin position="751"/>
        <end position="788"/>
    </location>
</feature>
<dbReference type="GO" id="GO:0016887">
    <property type="term" value="F:ATP hydrolysis activity"/>
    <property type="evidence" value="ECO:0007669"/>
    <property type="project" value="InterPro"/>
</dbReference>
<dbReference type="PANTHER" id="PTHR45916:SF1">
    <property type="entry name" value="STRUCTURAL MAINTENANCE OF CHROMOSOMES PROTEIN 5"/>
    <property type="match status" value="1"/>
</dbReference>
<dbReference type="Proteomes" id="UP000285301">
    <property type="component" value="Unassembled WGS sequence"/>
</dbReference>
<dbReference type="OrthoDB" id="10254973at2759"/>
<dbReference type="InterPro" id="IPR027417">
    <property type="entry name" value="P-loop_NTPase"/>
</dbReference>
<name>A0A443RN68_9ACAR</name>
<dbReference type="PANTHER" id="PTHR45916">
    <property type="entry name" value="STRUCTURAL MAINTENANCE OF CHROMOSOMES PROTEIN 5"/>
    <property type="match status" value="1"/>
</dbReference>
<dbReference type="SUPFAM" id="SSF52540">
    <property type="entry name" value="P-loop containing nucleoside triphosphate hydrolases"/>
    <property type="match status" value="2"/>
</dbReference>
<dbReference type="GO" id="GO:0000724">
    <property type="term" value="P:double-strand break repair via homologous recombination"/>
    <property type="evidence" value="ECO:0007669"/>
    <property type="project" value="TreeGrafter"/>
</dbReference>
<feature type="coiled-coil region" evidence="4">
    <location>
        <begin position="188"/>
        <end position="421"/>
    </location>
</feature>
<evidence type="ECO:0000256" key="3">
    <source>
        <dbReference type="ARBA" id="ARBA00023054"/>
    </source>
</evidence>
<evidence type="ECO:0000256" key="1">
    <source>
        <dbReference type="ARBA" id="ARBA00010171"/>
    </source>
</evidence>
<protein>
    <recommendedName>
        <fullName evidence="2">Structural maintenance of chromosomes protein 5</fullName>
    </recommendedName>
</protein>
<feature type="coiled-coil region" evidence="4">
    <location>
        <begin position="622"/>
        <end position="701"/>
    </location>
</feature>
<dbReference type="Pfam" id="PF02463">
    <property type="entry name" value="SMC_N"/>
    <property type="match status" value="1"/>
</dbReference>
<comment type="caution">
    <text evidence="6">The sequence shown here is derived from an EMBL/GenBank/DDBJ whole genome shotgun (WGS) entry which is preliminary data.</text>
</comment>
<evidence type="ECO:0000256" key="2">
    <source>
        <dbReference type="ARBA" id="ARBA00018687"/>
    </source>
</evidence>
<evidence type="ECO:0000313" key="6">
    <source>
        <dbReference type="EMBL" id="RWS16736.1"/>
    </source>
</evidence>
<dbReference type="EMBL" id="NCKU01000178">
    <property type="protein sequence ID" value="RWS16736.1"/>
    <property type="molecule type" value="Genomic_DNA"/>
</dbReference>
<dbReference type="InterPro" id="IPR003395">
    <property type="entry name" value="RecF/RecN/SMC_N"/>
</dbReference>
<comment type="similarity">
    <text evidence="1">Belongs to the SMC family. SMC5 subfamily.</text>
</comment>
<accession>A0A443RN68</accession>
<dbReference type="Gene3D" id="3.40.50.300">
    <property type="entry name" value="P-loop containing nucleotide triphosphate hydrolases"/>
    <property type="match status" value="2"/>
</dbReference>
<gene>
    <name evidence="6" type="ORF">B4U79_03480</name>
</gene>
<dbReference type="STRING" id="1965070.A0A443RN68"/>
<evidence type="ECO:0000256" key="4">
    <source>
        <dbReference type="SAM" id="Coils"/>
    </source>
</evidence>
<sequence length="1045" mass="122588">MPKRKRTDRRDERLELFQDGSIVRIVLKNFMTYRKVELKAGPYLNMILGPNGTGKSAIVCGIILGLGGEASTTGRASHLQEYVKFGCKSATIFIEIYNSEGENYTIERKILVGDKKNPHSEWKLNGSASSHAEVKGFIAGLNIRVDNLCQFLPQERVVEFVKMNSKQLLENTEKAAGDVAMFQQHMKLVALSKEIKELETKRNEVAKQLETETTLNDRLAEEVKRVKEKEDYEKKIDLLQKKKPWVEFEEARIEYKNASEELNKKENELKRCRKKHAPLQQKVDEMKNKFKNCQENCVKVQKEFKNSEKQLHSLKNKLTKLNDETTSKFNDFETKKQQEEKRKQTIRDAENEIKVLTMKMESLRIDKNLDSQIEEVQTKMNELMQEIEKLKEEKFLKREEKDSLELKHRKAQASLRSIEDVYSKRLELLRRNNQNAYDAVIWLEANKDKFAARVFPPIMTQINVKDGRFAKYFEKLIPTRDLMAFTFEETEDLKKFNELLWNEKRIRVPVVMKPPQELESFVPRITLNQLRNYGFTNYLIDLFTAPKIIKAYICSQFNLHDIPIGSNVDAPRVINRLNLRRFIANDCLYLTTVSRYDQEKVVSSDKITDKQLLNEILNEEKLREEKETIKRCRDRMDKLVTEIQEIEHKIEEIDKDWSNLRQKKKDLILKKDEKNIISMNIQRKKDLIRKFENQAVDLNQVKIRVTNDIKSLYEEKLKTIELMSNHTKLGVELFIKKISLTFQFQRASFLKKKAEEDLEKADSAFKTLEDEIRILRNKKDSLKREEQQKKTIAFQAIGIGVNANEIPLDLKREFRKLPDNLEEINSEIRNYTLRINSISTNSGQNVIRDYNKRAQLIRRKQDEVNRFQVDIQVKKTELTALKCVWLPKLESLIEKINHNFGRFMERLEYAGEVVLSHGQDAEDFEKYGIAIKVRYRDNESLKELSAFHQSGGERSVATMIYMIALQELTKVPFRCVDEINQGMDNKNERKVFDLIVETASKNSSQYFLFSPKLLSGLSYTEKMHIHIVLNGPNLQAENVSFNRRS</sequence>
<evidence type="ECO:0000313" key="7">
    <source>
        <dbReference type="Proteomes" id="UP000285301"/>
    </source>
</evidence>
<proteinExistence type="inferred from homology"/>
<evidence type="ECO:0000259" key="5">
    <source>
        <dbReference type="Pfam" id="PF02463"/>
    </source>
</evidence>
<feature type="domain" description="RecF/RecN/SMC N-terminal" evidence="5">
    <location>
        <begin position="22"/>
        <end position="1010"/>
    </location>
</feature>
<dbReference type="AlphaFoldDB" id="A0A443RN68"/>